<protein>
    <recommendedName>
        <fullName evidence="2">Toxin</fullName>
    </recommendedName>
</protein>
<keyword evidence="1" id="KW-1277">Toxin-antitoxin system</keyword>
<dbReference type="Gene3D" id="3.30.2310.20">
    <property type="entry name" value="RelE-like"/>
    <property type="match status" value="1"/>
</dbReference>
<organism evidence="3 4">
    <name type="scientific">Alistipes putredinis</name>
    <dbReference type="NCBI Taxonomy" id="28117"/>
    <lineage>
        <taxon>Bacteria</taxon>
        <taxon>Pseudomonadati</taxon>
        <taxon>Bacteroidota</taxon>
        <taxon>Bacteroidia</taxon>
        <taxon>Bacteroidales</taxon>
        <taxon>Rikenellaceae</taxon>
        <taxon>Alistipes</taxon>
    </lineage>
</organism>
<dbReference type="InterPro" id="IPR028344">
    <property type="entry name" value="ParE1/4"/>
</dbReference>
<dbReference type="Proteomes" id="UP000187417">
    <property type="component" value="Unassembled WGS sequence"/>
</dbReference>
<comment type="caution">
    <text evidence="3">The sequence shown here is derived from an EMBL/GenBank/DDBJ whole genome shotgun (WGS) entry which is preliminary data.</text>
</comment>
<dbReference type="InterPro" id="IPR035093">
    <property type="entry name" value="RelE/ParE_toxin_dom_sf"/>
</dbReference>
<evidence type="ECO:0000256" key="2">
    <source>
        <dbReference type="PIRNR" id="PIRNR029218"/>
    </source>
</evidence>
<evidence type="ECO:0000256" key="1">
    <source>
        <dbReference type="ARBA" id="ARBA00022649"/>
    </source>
</evidence>
<dbReference type="EMBL" id="MNQH01000047">
    <property type="protein sequence ID" value="OKY93034.1"/>
    <property type="molecule type" value="Genomic_DNA"/>
</dbReference>
<dbReference type="PIRSF" id="PIRSF029218">
    <property type="entry name" value="ParE"/>
    <property type="match status" value="1"/>
</dbReference>
<reference evidence="3 4" key="1">
    <citation type="journal article" date="2016" name="Nat. Biotechnol.">
        <title>Measurement of bacterial replication rates in microbial communities.</title>
        <authorList>
            <person name="Brown C.T."/>
            <person name="Olm M.R."/>
            <person name="Thomas B.C."/>
            <person name="Banfield J.F."/>
        </authorList>
    </citation>
    <scope>NUCLEOTIDE SEQUENCE [LARGE SCALE GENOMIC DNA]</scope>
    <source>
        <strain evidence="3">CAG:67_53_122</strain>
    </source>
</reference>
<proteinExistence type="inferred from homology"/>
<gene>
    <name evidence="3" type="ORF">BHV66_10360</name>
</gene>
<comment type="similarity">
    <text evidence="2">Belongs to the RelE toxin family.</text>
</comment>
<evidence type="ECO:0000313" key="4">
    <source>
        <dbReference type="Proteomes" id="UP000187417"/>
    </source>
</evidence>
<dbReference type="InterPro" id="IPR007712">
    <property type="entry name" value="RelE/ParE_toxin"/>
</dbReference>
<dbReference type="RefSeq" id="WP_227088994.1">
    <property type="nucleotide sequence ID" value="NZ_BAAFLA010000032.1"/>
</dbReference>
<dbReference type="STRING" id="28117.BHV66_10360"/>
<sequence>MTELRFTRKAVEDLSDIWRYTVERWSEEQADRYYGLLVATCRKIAASTVPIGRRYEQIAEGLYGFRVGRHILFYRIESGRIVLIVRILHERMDLGNRFAE</sequence>
<accession>A0A1Q6F275</accession>
<name>A0A1Q6F275_9BACT</name>
<dbReference type="AlphaFoldDB" id="A0A1Q6F275"/>
<evidence type="ECO:0000313" key="3">
    <source>
        <dbReference type="EMBL" id="OKY93034.1"/>
    </source>
</evidence>
<dbReference type="Pfam" id="PF05016">
    <property type="entry name" value="ParE_toxin"/>
    <property type="match status" value="1"/>
</dbReference>